<protein>
    <submittedName>
        <fullName evidence="3">Secretion protein</fullName>
    </submittedName>
</protein>
<dbReference type="RefSeq" id="WP_108903410.1">
    <property type="nucleotide sequence ID" value="NZ_CP029187.1"/>
</dbReference>
<sequence>MKQLATIVLILATMPALAQIYVSPNYYMYVKGEVLFVKQDVNLQSSGNIYLRNEAQLVQGTTGGSANKGPGKLSLYQEGTSDNYEFNYWCSPVGNASNTVGNENFGITMLGRPVNNISSTPASMLTTDSDGFANPLTISTYWIYKYLPTVSSSWITAGSASTIGPGEGFTMKGTSGSDTNIVEGNGIQNNPGSAQRYDFSGKPNDGNISVAVDTGKFTLTGNPYPSALHVNAFLLDASNTACTGIAYYWEQDKTLNTHNIGQYRGGYGTYSPVSLGSSGIYVSATFNTYNPDGSLNTTGTSSGQTYPRKYAPVGQGFMIQGNSNGTVTLKNTHRTYYKESGSLSDFERMALAVQDSTALQPVSHFKLNIMLENGSSRQLALAFIPEATDGVDWGIDAPLAADLPDDAYFLINDNPYAIEGIDFNINKRVKVGVKSSALSAIKFYIPEIYNFDPEQPVYIYDALDQSYHDIRNDFYEANLTAGVSAERFEVTFASTNLGIKNQDTDNFLITQDNKSHVLRIANPEMIPYDAVNLYDISGRLIINTSGTGAAYFILSTEGLSDGIYIVKILNSRQAVQTQKIMVTSSVQ</sequence>
<dbReference type="NCBIfam" id="TIGR04183">
    <property type="entry name" value="Por_Secre_tail"/>
    <property type="match status" value="1"/>
</dbReference>
<proteinExistence type="predicted"/>
<dbReference type="OrthoDB" id="2582440at2"/>
<gene>
    <name evidence="3" type="ORF">HYN49_06785</name>
</gene>
<reference evidence="3 4" key="1">
    <citation type="submission" date="2018-05" db="EMBL/GenBank/DDBJ databases">
        <title>Genome sequencing of Flavobacterium sp. HYN0049.</title>
        <authorList>
            <person name="Yi H."/>
            <person name="Baek C."/>
        </authorList>
    </citation>
    <scope>NUCLEOTIDE SEQUENCE [LARGE SCALE GENOMIC DNA]</scope>
    <source>
        <strain evidence="3 4">HYN0049</strain>
    </source>
</reference>
<keyword evidence="1 2" id="KW-0732">Signal</keyword>
<dbReference type="KEGG" id="fpal:HYN49_06785"/>
<evidence type="ECO:0000256" key="1">
    <source>
        <dbReference type="ARBA" id="ARBA00022729"/>
    </source>
</evidence>
<feature type="chain" id="PRO_5015540117" evidence="2">
    <location>
        <begin position="19"/>
        <end position="587"/>
    </location>
</feature>
<accession>A0A2S1SGT9</accession>
<keyword evidence="4" id="KW-1185">Reference proteome</keyword>
<dbReference type="Proteomes" id="UP000244937">
    <property type="component" value="Chromosome"/>
</dbReference>
<dbReference type="EMBL" id="CP029187">
    <property type="protein sequence ID" value="AWI25624.1"/>
    <property type="molecule type" value="Genomic_DNA"/>
</dbReference>
<dbReference type="InterPro" id="IPR026444">
    <property type="entry name" value="Secre_tail"/>
</dbReference>
<dbReference type="AlphaFoldDB" id="A0A2S1SGT9"/>
<name>A0A2S1SGT9_9FLAO</name>
<feature type="signal peptide" evidence="2">
    <location>
        <begin position="1"/>
        <end position="18"/>
    </location>
</feature>
<evidence type="ECO:0000313" key="4">
    <source>
        <dbReference type="Proteomes" id="UP000244937"/>
    </source>
</evidence>
<evidence type="ECO:0000313" key="3">
    <source>
        <dbReference type="EMBL" id="AWI25624.1"/>
    </source>
</evidence>
<organism evidence="3 4">
    <name type="scientific">Flavobacterium pallidum</name>
    <dbReference type="NCBI Taxonomy" id="2172098"/>
    <lineage>
        <taxon>Bacteria</taxon>
        <taxon>Pseudomonadati</taxon>
        <taxon>Bacteroidota</taxon>
        <taxon>Flavobacteriia</taxon>
        <taxon>Flavobacteriales</taxon>
        <taxon>Flavobacteriaceae</taxon>
        <taxon>Flavobacterium</taxon>
    </lineage>
</organism>
<evidence type="ECO:0000256" key="2">
    <source>
        <dbReference type="SAM" id="SignalP"/>
    </source>
</evidence>